<dbReference type="Pfam" id="PF18603">
    <property type="entry name" value="LAL_C2"/>
    <property type="match status" value="1"/>
</dbReference>
<dbReference type="SUPFAM" id="SSF56059">
    <property type="entry name" value="Glutathione synthetase ATP-binding domain-like"/>
    <property type="match status" value="1"/>
</dbReference>
<protein>
    <submittedName>
        <fullName evidence="6">Biotin carboxylase</fullName>
    </submittedName>
</protein>
<dbReference type="GO" id="GO:0005524">
    <property type="term" value="F:ATP binding"/>
    <property type="evidence" value="ECO:0007669"/>
    <property type="project" value="UniProtKB-UniRule"/>
</dbReference>
<dbReference type="InterPro" id="IPR011761">
    <property type="entry name" value="ATP-grasp"/>
</dbReference>
<dbReference type="PROSITE" id="PS50975">
    <property type="entry name" value="ATP_GRASP"/>
    <property type="match status" value="1"/>
</dbReference>
<dbReference type="EMBL" id="SOQX01000004">
    <property type="protein sequence ID" value="TDY01045.1"/>
    <property type="molecule type" value="Genomic_DNA"/>
</dbReference>
<dbReference type="GO" id="GO:0016874">
    <property type="term" value="F:ligase activity"/>
    <property type="evidence" value="ECO:0007669"/>
    <property type="project" value="UniProtKB-KW"/>
</dbReference>
<dbReference type="Gene3D" id="3.30.470.20">
    <property type="entry name" value="ATP-grasp fold, B domain"/>
    <property type="match status" value="1"/>
</dbReference>
<proteinExistence type="predicted"/>
<evidence type="ECO:0000259" key="5">
    <source>
        <dbReference type="PROSITE" id="PS50975"/>
    </source>
</evidence>
<accession>A0A4V3H3Y4</accession>
<name>A0A4V3H3Y4_9GAMM</name>
<evidence type="ECO:0000313" key="7">
    <source>
        <dbReference type="Proteomes" id="UP000294914"/>
    </source>
</evidence>
<evidence type="ECO:0000256" key="4">
    <source>
        <dbReference type="PROSITE-ProRule" id="PRU00409"/>
    </source>
</evidence>
<dbReference type="GO" id="GO:0046872">
    <property type="term" value="F:metal ion binding"/>
    <property type="evidence" value="ECO:0007669"/>
    <property type="project" value="InterPro"/>
</dbReference>
<evidence type="ECO:0000256" key="2">
    <source>
        <dbReference type="ARBA" id="ARBA00022741"/>
    </source>
</evidence>
<organism evidence="6 7">
    <name type="scientific">Thiohalophilus thiocyanatoxydans</name>
    <dbReference type="NCBI Taxonomy" id="381308"/>
    <lineage>
        <taxon>Bacteria</taxon>
        <taxon>Pseudomonadati</taxon>
        <taxon>Pseudomonadota</taxon>
        <taxon>Gammaproteobacteria</taxon>
        <taxon>Thiohalomonadales</taxon>
        <taxon>Thiohalophilaceae</taxon>
        <taxon>Thiohalophilus</taxon>
    </lineage>
</organism>
<dbReference type="InterPro" id="IPR040570">
    <property type="entry name" value="LAL_C2"/>
</dbReference>
<feature type="domain" description="ATP-grasp" evidence="5">
    <location>
        <begin position="116"/>
        <end position="318"/>
    </location>
</feature>
<dbReference type="RefSeq" id="WP_166668818.1">
    <property type="nucleotide sequence ID" value="NZ_SOQX01000004.1"/>
</dbReference>
<dbReference type="AlphaFoldDB" id="A0A4V3H3Y4"/>
<dbReference type="Proteomes" id="UP000294914">
    <property type="component" value="Unassembled WGS sequence"/>
</dbReference>
<dbReference type="PANTHER" id="PTHR43585:SF2">
    <property type="entry name" value="ATP-GRASP ENZYME FSQD"/>
    <property type="match status" value="1"/>
</dbReference>
<keyword evidence="7" id="KW-1185">Reference proteome</keyword>
<keyword evidence="2 4" id="KW-0547">Nucleotide-binding</keyword>
<reference evidence="6 7" key="1">
    <citation type="submission" date="2019-03" db="EMBL/GenBank/DDBJ databases">
        <title>Genomic Encyclopedia of Type Strains, Phase IV (KMG-IV): sequencing the most valuable type-strain genomes for metagenomic binning, comparative biology and taxonomic classification.</title>
        <authorList>
            <person name="Goeker M."/>
        </authorList>
    </citation>
    <scope>NUCLEOTIDE SEQUENCE [LARGE SCALE GENOMIC DNA]</scope>
    <source>
        <strain evidence="6 7">DSM 16326</strain>
    </source>
</reference>
<evidence type="ECO:0000256" key="3">
    <source>
        <dbReference type="ARBA" id="ARBA00022840"/>
    </source>
</evidence>
<keyword evidence="3 4" id="KW-0067">ATP-binding</keyword>
<sequence>MAATPRILIIAPHGSYRTAPFLEAAHQLGVPVLIASDEGRHSLVSEYARGLHLDPRDVDSALPLICEEAERGGPFSAVIGTDDGTVELAAAAARTFDLPHNPPEALRLSRRKDLARERLQQAGVPKPAHRLIDLREPLATAAAQIAYPAVIKPLALSASRGVIRVDNAARFVQACERVERMLAREPHLDAYLREHLLVEQFVPGEEVAVEGMLYNGRLQFLALFDKPDPLNGPFFEETYYITPGRIAPAQQARLREVIQATCEAYGLREGPIHAECRVNGPDVWVLEVAARTIGGMCGRLLQFGTGLTLEQLVLQHAMNRPVAIDPQSAGAGVLMIPIPRGGIFKRVEGLLRAQRVPYIEEISIQIREGYEVAPLPEGGSYLGFIFARAPDADRAEQALRDAHACLEIVIDPLIQVHVA</sequence>
<gene>
    <name evidence="6" type="ORF">EDC23_1791</name>
</gene>
<keyword evidence="1" id="KW-0436">Ligase</keyword>
<evidence type="ECO:0000256" key="1">
    <source>
        <dbReference type="ARBA" id="ARBA00022598"/>
    </source>
</evidence>
<dbReference type="Gene3D" id="3.40.50.20">
    <property type="match status" value="1"/>
</dbReference>
<evidence type="ECO:0000313" key="6">
    <source>
        <dbReference type="EMBL" id="TDY01045.1"/>
    </source>
</evidence>
<dbReference type="PANTHER" id="PTHR43585">
    <property type="entry name" value="FUMIPYRROLE BIOSYNTHESIS PROTEIN C"/>
    <property type="match status" value="1"/>
</dbReference>
<dbReference type="Pfam" id="PF13535">
    <property type="entry name" value="ATP-grasp_4"/>
    <property type="match status" value="1"/>
</dbReference>
<comment type="caution">
    <text evidence="6">The sequence shown here is derived from an EMBL/GenBank/DDBJ whole genome shotgun (WGS) entry which is preliminary data.</text>
</comment>
<dbReference type="InterPro" id="IPR052032">
    <property type="entry name" value="ATP-dep_AA_Ligase"/>
</dbReference>